<evidence type="ECO:0000313" key="2">
    <source>
        <dbReference type="EMBL" id="OGY14145.1"/>
    </source>
</evidence>
<feature type="transmembrane region" description="Helical" evidence="1">
    <location>
        <begin position="59"/>
        <end position="81"/>
    </location>
</feature>
<keyword evidence="1" id="KW-0812">Transmembrane</keyword>
<dbReference type="AlphaFoldDB" id="A0A1G1VFE4"/>
<protein>
    <recommendedName>
        <fullName evidence="4">DUF3307 domain-containing protein</fullName>
    </recommendedName>
</protein>
<evidence type="ECO:0000256" key="1">
    <source>
        <dbReference type="SAM" id="Phobius"/>
    </source>
</evidence>
<name>A0A1G1VFE4_9BACT</name>
<reference evidence="2 3" key="1">
    <citation type="journal article" date="2016" name="Nat. Commun.">
        <title>Thousands of microbial genomes shed light on interconnected biogeochemical processes in an aquifer system.</title>
        <authorList>
            <person name="Anantharaman K."/>
            <person name="Brown C.T."/>
            <person name="Hug L.A."/>
            <person name="Sharon I."/>
            <person name="Castelle C.J."/>
            <person name="Probst A.J."/>
            <person name="Thomas B.C."/>
            <person name="Singh A."/>
            <person name="Wilkins M.J."/>
            <person name="Karaoz U."/>
            <person name="Brodie E.L."/>
            <person name="Williams K.H."/>
            <person name="Hubbard S.S."/>
            <person name="Banfield J.F."/>
        </authorList>
    </citation>
    <scope>NUCLEOTIDE SEQUENCE [LARGE SCALE GENOMIC DNA]</scope>
</reference>
<dbReference type="EMBL" id="MHCC01000002">
    <property type="protein sequence ID" value="OGY14145.1"/>
    <property type="molecule type" value="Genomic_DNA"/>
</dbReference>
<keyword evidence="1" id="KW-1133">Transmembrane helix</keyword>
<gene>
    <name evidence="2" type="ORF">A3A77_04770</name>
</gene>
<organism evidence="2 3">
    <name type="scientific">Candidatus Blackburnbacteria bacterium RIFCSPLOWO2_01_FULL_40_20</name>
    <dbReference type="NCBI Taxonomy" id="1797519"/>
    <lineage>
        <taxon>Bacteria</taxon>
        <taxon>Candidatus Blackburniibacteriota</taxon>
    </lineage>
</organism>
<evidence type="ECO:0008006" key="4">
    <source>
        <dbReference type="Google" id="ProtNLM"/>
    </source>
</evidence>
<keyword evidence="1" id="KW-0472">Membrane</keyword>
<comment type="caution">
    <text evidence="2">The sequence shown here is derived from an EMBL/GenBank/DDBJ whole genome shotgun (WGS) entry which is preliminary data.</text>
</comment>
<sequence>MLELPHTIIGATIALKVGNPALALPLALASHFIVDMIPHWNPHLNREMMEKGRLSDKTTYVVIVDVGLSLLAGFFIASQALPNTGHFITVLAASFLAVAPDVIESPYYFFKKHYKIIEKFIDFQRSIQNDASPVVGLLTQVLVVAAALWWVLK</sequence>
<proteinExistence type="predicted"/>
<dbReference type="Proteomes" id="UP000178659">
    <property type="component" value="Unassembled WGS sequence"/>
</dbReference>
<feature type="transmembrane region" description="Helical" evidence="1">
    <location>
        <begin position="131"/>
        <end position="152"/>
    </location>
</feature>
<feature type="transmembrane region" description="Helical" evidence="1">
    <location>
        <begin position="87"/>
        <end position="110"/>
    </location>
</feature>
<evidence type="ECO:0000313" key="3">
    <source>
        <dbReference type="Proteomes" id="UP000178659"/>
    </source>
</evidence>
<accession>A0A1G1VFE4</accession>